<dbReference type="Proteomes" id="UP000281549">
    <property type="component" value="Unassembled WGS sequence"/>
</dbReference>
<organism evidence="1 2">
    <name type="scientific">Rozella allomycis (strain CSF55)</name>
    <dbReference type="NCBI Taxonomy" id="988480"/>
    <lineage>
        <taxon>Eukaryota</taxon>
        <taxon>Fungi</taxon>
        <taxon>Fungi incertae sedis</taxon>
        <taxon>Cryptomycota</taxon>
        <taxon>Cryptomycota incertae sedis</taxon>
        <taxon>Rozella</taxon>
    </lineage>
</organism>
<evidence type="ECO:0000313" key="1">
    <source>
        <dbReference type="EMBL" id="RKP17722.1"/>
    </source>
</evidence>
<sequence length="205" mass="23321">MTPGISKSKCSKNRSTLTFGNPCCKGLDIMKTFFLFLALLQIHDEDHRNAIISELKALTTKGREVSNPLTPGSFTNSATYFFSTRLFDYVLEYLPRTKYYLSHNDNQSAYISDHLERILEKLYTAGMKNINLKIENEVIFMDHAEVVRVVKNNDEIFMGPFNPQLLSAYVKPANLALSKLTGQEIDLFPEESDPFLKNIKIAAIK</sequence>
<reference evidence="2" key="1">
    <citation type="journal article" date="2018" name="Nat. Microbiol.">
        <title>Leveraging single-cell genomics to expand the fungal tree of life.</title>
        <authorList>
            <person name="Ahrendt S.R."/>
            <person name="Quandt C.A."/>
            <person name="Ciobanu D."/>
            <person name="Clum A."/>
            <person name="Salamov A."/>
            <person name="Andreopoulos B."/>
            <person name="Cheng J.F."/>
            <person name="Woyke T."/>
            <person name="Pelin A."/>
            <person name="Henrissat B."/>
            <person name="Reynolds N.K."/>
            <person name="Benny G.L."/>
            <person name="Smith M.E."/>
            <person name="James T.Y."/>
            <person name="Grigoriev I.V."/>
        </authorList>
    </citation>
    <scope>NUCLEOTIDE SEQUENCE [LARGE SCALE GENOMIC DNA]</scope>
    <source>
        <strain evidence="2">CSF55</strain>
    </source>
</reference>
<gene>
    <name evidence="1" type="ORF">ROZALSC1DRAFT_23920</name>
</gene>
<dbReference type="EMBL" id="ML005698">
    <property type="protein sequence ID" value="RKP17722.1"/>
    <property type="molecule type" value="Genomic_DNA"/>
</dbReference>
<dbReference type="AlphaFoldDB" id="A0A4P9YFI3"/>
<accession>A0A4P9YFI3</accession>
<name>A0A4P9YFI3_ROZAC</name>
<evidence type="ECO:0000313" key="2">
    <source>
        <dbReference type="Proteomes" id="UP000281549"/>
    </source>
</evidence>
<protein>
    <submittedName>
        <fullName evidence="1">Uncharacterized protein</fullName>
    </submittedName>
</protein>
<proteinExistence type="predicted"/>